<name>A0A0D0D125_9AGAR</name>
<keyword evidence="2" id="KW-1185">Reference proteome</keyword>
<dbReference type="HOGENOM" id="CLU_2306464_0_0_1"/>
<evidence type="ECO:0000313" key="1">
    <source>
        <dbReference type="EMBL" id="KIK62773.1"/>
    </source>
</evidence>
<dbReference type="AlphaFoldDB" id="A0A0D0D125"/>
<dbReference type="Proteomes" id="UP000053593">
    <property type="component" value="Unassembled WGS sequence"/>
</dbReference>
<proteinExistence type="predicted"/>
<evidence type="ECO:0000313" key="2">
    <source>
        <dbReference type="Proteomes" id="UP000053593"/>
    </source>
</evidence>
<sequence length="100" mass="11278">MAKLRALTLSLAFSRSPQTWSSTLLQMQYRPSGESMIFAVVVNLITRWFVFFCHDSCSNLALLINNEGFSSPIFMPADANINPHASHDMTVSFNVHIQTR</sequence>
<dbReference type="EMBL" id="KN834766">
    <property type="protein sequence ID" value="KIK62773.1"/>
    <property type="molecule type" value="Genomic_DNA"/>
</dbReference>
<accession>A0A0D0D125</accession>
<organism evidence="1 2">
    <name type="scientific">Collybiopsis luxurians FD-317 M1</name>
    <dbReference type="NCBI Taxonomy" id="944289"/>
    <lineage>
        <taxon>Eukaryota</taxon>
        <taxon>Fungi</taxon>
        <taxon>Dikarya</taxon>
        <taxon>Basidiomycota</taxon>
        <taxon>Agaricomycotina</taxon>
        <taxon>Agaricomycetes</taxon>
        <taxon>Agaricomycetidae</taxon>
        <taxon>Agaricales</taxon>
        <taxon>Marasmiineae</taxon>
        <taxon>Omphalotaceae</taxon>
        <taxon>Collybiopsis</taxon>
        <taxon>Collybiopsis luxurians</taxon>
    </lineage>
</organism>
<gene>
    <name evidence="1" type="ORF">GYMLUDRAFT_242417</name>
</gene>
<protein>
    <submittedName>
        <fullName evidence="1">Uncharacterized protein</fullName>
    </submittedName>
</protein>
<reference evidence="1 2" key="1">
    <citation type="submission" date="2014-04" db="EMBL/GenBank/DDBJ databases">
        <title>Evolutionary Origins and Diversification of the Mycorrhizal Mutualists.</title>
        <authorList>
            <consortium name="DOE Joint Genome Institute"/>
            <consortium name="Mycorrhizal Genomics Consortium"/>
            <person name="Kohler A."/>
            <person name="Kuo A."/>
            <person name="Nagy L.G."/>
            <person name="Floudas D."/>
            <person name="Copeland A."/>
            <person name="Barry K.W."/>
            <person name="Cichocki N."/>
            <person name="Veneault-Fourrey C."/>
            <person name="LaButti K."/>
            <person name="Lindquist E.A."/>
            <person name="Lipzen A."/>
            <person name="Lundell T."/>
            <person name="Morin E."/>
            <person name="Murat C."/>
            <person name="Riley R."/>
            <person name="Ohm R."/>
            <person name="Sun H."/>
            <person name="Tunlid A."/>
            <person name="Henrissat B."/>
            <person name="Grigoriev I.V."/>
            <person name="Hibbett D.S."/>
            <person name="Martin F."/>
        </authorList>
    </citation>
    <scope>NUCLEOTIDE SEQUENCE [LARGE SCALE GENOMIC DNA]</scope>
    <source>
        <strain evidence="1 2">FD-317 M1</strain>
    </source>
</reference>